<keyword evidence="3" id="KW-1133">Transmembrane helix</keyword>
<evidence type="ECO:0000313" key="6">
    <source>
        <dbReference type="Proteomes" id="UP000256845"/>
    </source>
</evidence>
<proteinExistence type="predicted"/>
<dbReference type="AlphaFoldDB" id="A0A3D9HSI5"/>
<dbReference type="OrthoDB" id="7285081at2"/>
<evidence type="ECO:0000313" key="5">
    <source>
        <dbReference type="EMBL" id="RED52462.1"/>
    </source>
</evidence>
<feature type="transmembrane region" description="Helical" evidence="3">
    <location>
        <begin position="6"/>
        <end position="26"/>
    </location>
</feature>
<comment type="caution">
    <text evidence="5">The sequence shown here is derived from an EMBL/GenBank/DDBJ whole genome shotgun (WGS) entry which is preliminary data.</text>
</comment>
<dbReference type="InterPro" id="IPR045531">
    <property type="entry name" value="DUF6468"/>
</dbReference>
<accession>A0A3D9HSI5</accession>
<keyword evidence="6" id="KW-1185">Reference proteome</keyword>
<sequence length="170" mass="18342">MEFTDFGILIDLVFIGLLIAVLVYAVRLNRHISALHNNKAELEKLLGGFVASTERAEEAIQKVKRHTQENIEAVQDAVGKAETLRADLSYMLDRGEEIANRLEEGIRSGRTAYQAGGRSEPAVEAAQAGSGAAAKEGGVSKPQSKERPAGENEVKAKSKADLLKALQGMR</sequence>
<feature type="coiled-coil region" evidence="1">
    <location>
        <begin position="25"/>
        <end position="76"/>
    </location>
</feature>
<evidence type="ECO:0000256" key="2">
    <source>
        <dbReference type="SAM" id="MobiDB-lite"/>
    </source>
</evidence>
<keyword evidence="3" id="KW-0472">Membrane</keyword>
<gene>
    <name evidence="5" type="ORF">DFP90_102483</name>
</gene>
<feature type="compositionally biased region" description="Low complexity" evidence="2">
    <location>
        <begin position="122"/>
        <end position="141"/>
    </location>
</feature>
<feature type="domain" description="DUF6468" evidence="4">
    <location>
        <begin position="35"/>
        <end position="110"/>
    </location>
</feature>
<evidence type="ECO:0000256" key="3">
    <source>
        <dbReference type="SAM" id="Phobius"/>
    </source>
</evidence>
<reference evidence="5 6" key="1">
    <citation type="submission" date="2018-07" db="EMBL/GenBank/DDBJ databases">
        <title>Genomic Encyclopedia of Type Strains, Phase III (KMG-III): the genomes of soil and plant-associated and newly described type strains.</title>
        <authorList>
            <person name="Whitman W."/>
        </authorList>
    </citation>
    <scope>NUCLEOTIDE SEQUENCE [LARGE SCALE GENOMIC DNA]</scope>
    <source>
        <strain evidence="5 6">CECT 8488</strain>
    </source>
</reference>
<dbReference type="RefSeq" id="WP_115935995.1">
    <property type="nucleotide sequence ID" value="NZ_QRDW01000002.1"/>
</dbReference>
<evidence type="ECO:0000259" key="4">
    <source>
        <dbReference type="Pfam" id="PF20072"/>
    </source>
</evidence>
<dbReference type="Pfam" id="PF20072">
    <property type="entry name" value="DUF6468"/>
    <property type="match status" value="1"/>
</dbReference>
<dbReference type="Proteomes" id="UP000256845">
    <property type="component" value="Unassembled WGS sequence"/>
</dbReference>
<feature type="region of interest" description="Disordered" evidence="2">
    <location>
        <begin position="115"/>
        <end position="159"/>
    </location>
</feature>
<evidence type="ECO:0000256" key="1">
    <source>
        <dbReference type="SAM" id="Coils"/>
    </source>
</evidence>
<keyword evidence="1" id="KW-0175">Coiled coil</keyword>
<feature type="compositionally biased region" description="Basic and acidic residues" evidence="2">
    <location>
        <begin position="143"/>
        <end position="159"/>
    </location>
</feature>
<name>A0A3D9HSI5_9PROT</name>
<organism evidence="5 6">
    <name type="scientific">Aestuariispira insulae</name>
    <dbReference type="NCBI Taxonomy" id="1461337"/>
    <lineage>
        <taxon>Bacteria</taxon>
        <taxon>Pseudomonadati</taxon>
        <taxon>Pseudomonadota</taxon>
        <taxon>Alphaproteobacteria</taxon>
        <taxon>Rhodospirillales</taxon>
        <taxon>Kiloniellaceae</taxon>
        <taxon>Aestuariispira</taxon>
    </lineage>
</organism>
<dbReference type="EMBL" id="QRDW01000002">
    <property type="protein sequence ID" value="RED52462.1"/>
    <property type="molecule type" value="Genomic_DNA"/>
</dbReference>
<protein>
    <recommendedName>
        <fullName evidence="4">DUF6468 domain-containing protein</fullName>
    </recommendedName>
</protein>
<keyword evidence="3" id="KW-0812">Transmembrane</keyword>